<dbReference type="InterPro" id="IPR025388">
    <property type="entry name" value="Alginate_export_dom"/>
</dbReference>
<protein>
    <submittedName>
        <fullName evidence="2">Alginate export family protein</fullName>
    </submittedName>
</protein>
<dbReference type="Proteomes" id="UP001172082">
    <property type="component" value="Unassembled WGS sequence"/>
</dbReference>
<comment type="caution">
    <text evidence="2">The sequence shown here is derived from an EMBL/GenBank/DDBJ whole genome shotgun (WGS) entry which is preliminary data.</text>
</comment>
<dbReference type="EMBL" id="JAUJEA010000004">
    <property type="protein sequence ID" value="MDN5202304.1"/>
    <property type="molecule type" value="Genomic_DNA"/>
</dbReference>
<feature type="domain" description="Alginate export" evidence="1">
    <location>
        <begin position="27"/>
        <end position="397"/>
    </location>
</feature>
<reference evidence="2" key="1">
    <citation type="submission" date="2023-06" db="EMBL/GenBank/DDBJ databases">
        <title>Genomic of Parafulvivirga corallium.</title>
        <authorList>
            <person name="Wang G."/>
        </authorList>
    </citation>
    <scope>NUCLEOTIDE SEQUENCE</scope>
    <source>
        <strain evidence="2">BMA10</strain>
    </source>
</reference>
<proteinExistence type="predicted"/>
<keyword evidence="3" id="KW-1185">Reference proteome</keyword>
<evidence type="ECO:0000313" key="2">
    <source>
        <dbReference type="EMBL" id="MDN5202304.1"/>
    </source>
</evidence>
<dbReference type="RefSeq" id="WP_346752329.1">
    <property type="nucleotide sequence ID" value="NZ_JAUJEA010000004.1"/>
</dbReference>
<evidence type="ECO:0000313" key="3">
    <source>
        <dbReference type="Proteomes" id="UP001172082"/>
    </source>
</evidence>
<dbReference type="SUPFAM" id="SSF56935">
    <property type="entry name" value="Porins"/>
    <property type="match status" value="1"/>
</dbReference>
<gene>
    <name evidence="2" type="ORF">QQ008_13040</name>
</gene>
<sequence length="430" mass="48349">MYKGAVRFFITTIAVTGLALSSYAQFTISGEFRPRAEYRHGYRALADEDQDAAFFIDQRTRLNLLYNNERFTMKVVLQDVRTWGSVSQLVVEDGAKTTLHEAWGQVKLNEQWAIKLGRQEIVYDDSRILGSVAWAQQARSHDALILKYMGQELGVDLGLAFNQNGPQLNSTFYSVPNNYKALQYLRVHKKFNNTNASLLFLNNGRQGGTPTDANTYFSQTAGIFFKHLNGSLRPEGSLYYQFGDEADGVTEISALQYKLSLDYLLSDKVTITGGFEHLSGNSQTNPDSKNKAFNPFYGTNHMHNGLIDYFYVGNHINSVGLEDIFLKLKLNTGKGIFLPQLHFFSANGEVMDDATTNGMDKYLGTELDLVFSKALAKDMNLQIGYSQMFGTDVLEQLQSVSNRATSNWAWVMLTLKPTFFTTKKPNTDAN</sequence>
<organism evidence="2 3">
    <name type="scientific">Splendidivirga corallicola</name>
    <dbReference type="NCBI Taxonomy" id="3051826"/>
    <lineage>
        <taxon>Bacteria</taxon>
        <taxon>Pseudomonadati</taxon>
        <taxon>Bacteroidota</taxon>
        <taxon>Cytophagia</taxon>
        <taxon>Cytophagales</taxon>
        <taxon>Splendidivirgaceae</taxon>
        <taxon>Splendidivirga</taxon>
    </lineage>
</organism>
<name>A0ABT8KQ24_9BACT</name>
<dbReference type="Gene3D" id="2.40.160.100">
    <property type="match status" value="1"/>
</dbReference>
<dbReference type="Pfam" id="PF13372">
    <property type="entry name" value="Alginate_exp"/>
    <property type="match status" value="1"/>
</dbReference>
<accession>A0ABT8KQ24</accession>
<evidence type="ECO:0000259" key="1">
    <source>
        <dbReference type="Pfam" id="PF13372"/>
    </source>
</evidence>
<dbReference type="InterPro" id="IPR053728">
    <property type="entry name" value="Alginate_Permeability_Chnl"/>
</dbReference>